<dbReference type="EMBL" id="CP069106">
    <property type="protein sequence ID" value="QSS56743.1"/>
    <property type="molecule type" value="Genomic_DNA"/>
</dbReference>
<gene>
    <name evidence="2" type="ORF">I7I53_05043</name>
</gene>
<name>A0A8A1LW22_AJEC8</name>
<feature type="region of interest" description="Disordered" evidence="1">
    <location>
        <begin position="51"/>
        <end position="70"/>
    </location>
</feature>
<sequence>MILCRCFTFDVYELNMDDVAESCISCVRITNNSGLKKDLQDISLGFRTRSHPGQLSGKPIPCPQPKPTRRQPYPPLSVSIPFPSLLPILPFSACRPRRQRPVLLLLPLLDPVRPIRPFWQEQPLRDSMSVHFSGGWRHLRWILDSSKAAHPSANDTSPRPLSQGGSWVNFELREVSSLR</sequence>
<reference evidence="2" key="1">
    <citation type="submission" date="2021-01" db="EMBL/GenBank/DDBJ databases">
        <title>Chromosome-level genome assembly of a human fungal pathogen reveals clustering of transcriptionally co-regulated genes.</title>
        <authorList>
            <person name="Voorhies M."/>
            <person name="Cohen S."/>
            <person name="Shea T.P."/>
            <person name="Petrus S."/>
            <person name="Munoz J.F."/>
            <person name="Poplawski S."/>
            <person name="Goldman W.E."/>
            <person name="Michael T."/>
            <person name="Cuomo C.A."/>
            <person name="Sil A."/>
            <person name="Beyhan S."/>
        </authorList>
    </citation>
    <scope>NUCLEOTIDE SEQUENCE</scope>
    <source>
        <strain evidence="2">H88</strain>
    </source>
</reference>
<accession>A0A8A1LW22</accession>
<proteinExistence type="predicted"/>
<organism evidence="2 3">
    <name type="scientific">Ajellomyces capsulatus (strain H88)</name>
    <name type="common">Darling's disease fungus</name>
    <name type="synonym">Histoplasma capsulatum</name>
    <dbReference type="NCBI Taxonomy" id="544711"/>
    <lineage>
        <taxon>Eukaryota</taxon>
        <taxon>Fungi</taxon>
        <taxon>Dikarya</taxon>
        <taxon>Ascomycota</taxon>
        <taxon>Pezizomycotina</taxon>
        <taxon>Eurotiomycetes</taxon>
        <taxon>Eurotiomycetidae</taxon>
        <taxon>Onygenales</taxon>
        <taxon>Ajellomycetaceae</taxon>
        <taxon>Histoplasma</taxon>
    </lineage>
</organism>
<evidence type="ECO:0000313" key="3">
    <source>
        <dbReference type="Proteomes" id="UP000663419"/>
    </source>
</evidence>
<dbReference type="AlphaFoldDB" id="A0A8A1LW22"/>
<dbReference type="VEuPathDB" id="FungiDB:I7I53_05043"/>
<protein>
    <submittedName>
        <fullName evidence="2">MIND kinetochore complex component Nnf1</fullName>
    </submittedName>
</protein>
<dbReference type="Proteomes" id="UP000663419">
    <property type="component" value="Chromosome 5"/>
</dbReference>
<evidence type="ECO:0000313" key="2">
    <source>
        <dbReference type="EMBL" id="QSS56743.1"/>
    </source>
</evidence>
<evidence type="ECO:0000256" key="1">
    <source>
        <dbReference type="SAM" id="MobiDB-lite"/>
    </source>
</evidence>